<evidence type="ECO:0000313" key="1">
    <source>
        <dbReference type="EMBL" id="MBA8886176.1"/>
    </source>
</evidence>
<dbReference type="EMBL" id="JACGXL010000001">
    <property type="protein sequence ID" value="MBA8886176.1"/>
    <property type="molecule type" value="Genomic_DNA"/>
</dbReference>
<dbReference type="AlphaFoldDB" id="A0A839EUT6"/>
<organism evidence="1 2">
    <name type="scientific">Dokdonella fugitiva</name>
    <dbReference type="NCBI Taxonomy" id="328517"/>
    <lineage>
        <taxon>Bacteria</taxon>
        <taxon>Pseudomonadati</taxon>
        <taxon>Pseudomonadota</taxon>
        <taxon>Gammaproteobacteria</taxon>
        <taxon>Lysobacterales</taxon>
        <taxon>Rhodanobacteraceae</taxon>
        <taxon>Dokdonella</taxon>
    </lineage>
</organism>
<accession>A0A839EUT6</accession>
<dbReference type="RefSeq" id="WP_182529279.1">
    <property type="nucleotide sequence ID" value="NZ_JACGXL010000001.1"/>
</dbReference>
<evidence type="ECO:0000313" key="2">
    <source>
        <dbReference type="Proteomes" id="UP000550401"/>
    </source>
</evidence>
<sequence length="194" mass="21945">MATMTVMIKGTRPMLMHSLRLLNKMDPLTKERSRYTSIKKKTDADEVEIQRIDWLGALYHDDELGPYLPAENIEAAIVEGAKLSKGGRDVKRGVSVLEDRVRLDYDGPRDIKALYNGGDSRFIDARGVRNQASRVIRCRPIFLQWAATFTVSFDTAVIKDADTLIGFIADAGRFCGIGDYRPRFGRFDIVETRQ</sequence>
<proteinExistence type="predicted"/>
<name>A0A839EUT6_9GAMM</name>
<protein>
    <submittedName>
        <fullName evidence="1">Uncharacterized protein</fullName>
    </submittedName>
</protein>
<comment type="caution">
    <text evidence="1">The sequence shown here is derived from an EMBL/GenBank/DDBJ whole genome shotgun (WGS) entry which is preliminary data.</text>
</comment>
<reference evidence="1 2" key="1">
    <citation type="submission" date="2020-07" db="EMBL/GenBank/DDBJ databases">
        <title>Genomic Encyclopedia of Type Strains, Phase IV (KMG-V): Genome sequencing to study the core and pangenomes of soil and plant-associated prokaryotes.</title>
        <authorList>
            <person name="Whitman W."/>
        </authorList>
    </citation>
    <scope>NUCLEOTIDE SEQUENCE [LARGE SCALE GENOMIC DNA]</scope>
    <source>
        <strain evidence="1 2">RH2WT43</strain>
    </source>
</reference>
<dbReference type="Proteomes" id="UP000550401">
    <property type="component" value="Unassembled WGS sequence"/>
</dbReference>
<keyword evidence="2" id="KW-1185">Reference proteome</keyword>
<gene>
    <name evidence="1" type="ORF">FHW12_000367</name>
</gene>